<protein>
    <submittedName>
        <fullName evidence="2">Lipoprotein</fullName>
    </submittedName>
</protein>
<accession>A0A2X4WHG6</accession>
<evidence type="ECO:0000256" key="1">
    <source>
        <dbReference type="SAM" id="Coils"/>
    </source>
</evidence>
<keyword evidence="2" id="KW-0449">Lipoprotein</keyword>
<proteinExistence type="predicted"/>
<evidence type="ECO:0000313" key="2">
    <source>
        <dbReference type="EMBL" id="SQI63496.1"/>
    </source>
</evidence>
<dbReference type="STRING" id="1348624.GCA_001591545_03722"/>
<dbReference type="KEGG" id="blen:NCTC4824_04143"/>
<evidence type="ECO:0000313" key="3">
    <source>
        <dbReference type="Proteomes" id="UP000249134"/>
    </source>
</evidence>
<dbReference type="PROSITE" id="PS51257">
    <property type="entry name" value="PROKAR_LIPOPROTEIN"/>
    <property type="match status" value="1"/>
</dbReference>
<organism evidence="2 3">
    <name type="scientific">Lederbergia lenta</name>
    <name type="common">Bacillus lentus</name>
    <dbReference type="NCBI Taxonomy" id="1467"/>
    <lineage>
        <taxon>Bacteria</taxon>
        <taxon>Bacillati</taxon>
        <taxon>Bacillota</taxon>
        <taxon>Bacilli</taxon>
        <taxon>Bacillales</taxon>
        <taxon>Bacillaceae</taxon>
        <taxon>Lederbergia</taxon>
    </lineage>
</organism>
<keyword evidence="3" id="KW-1185">Reference proteome</keyword>
<name>A0A2X4WHG6_LEDLE</name>
<keyword evidence="1" id="KW-0175">Coiled coil</keyword>
<sequence length="332" mass="37685">MIKQYKMIVFLLGLSLALIGCSNNKVYEQMMAKGLERIEKEEFAKAESFFEMALEEKPEDEHAKILSQQTKLIQQALEGFSDGNLDKVEEVIGKIMDGEEGSELLVKKAKAMQKEIKVLKTSEKEYLLSFENAKKQLNEQAFDASIQTLEALLQQDLTHPFYKDVKQKITSFIEEVKIAKDKAAAEARAEEERQAALAKKAEEERMAAELKAKEEEERKAAKLKAEAEKKAKEAASKDIGTLGGYWLNDTMACHITSEYVACALAYSDFITFDKIKSIKHVSDTEIELIYEEGSVKYDISNKDKIKFADGEFYQRVSKEEANAIYDGYYKLP</sequence>
<dbReference type="EMBL" id="LS483476">
    <property type="protein sequence ID" value="SQI63496.1"/>
    <property type="molecule type" value="Genomic_DNA"/>
</dbReference>
<dbReference type="AlphaFoldDB" id="A0A2X4WHG6"/>
<gene>
    <name evidence="2" type="ORF">NCTC4824_04143</name>
</gene>
<dbReference type="Proteomes" id="UP000249134">
    <property type="component" value="Chromosome 1"/>
</dbReference>
<reference evidence="2 3" key="1">
    <citation type="submission" date="2018-06" db="EMBL/GenBank/DDBJ databases">
        <authorList>
            <consortium name="Pathogen Informatics"/>
            <person name="Doyle S."/>
        </authorList>
    </citation>
    <scope>NUCLEOTIDE SEQUENCE [LARGE SCALE GENOMIC DNA]</scope>
    <source>
        <strain evidence="2 3">NCTC4824</strain>
    </source>
</reference>
<dbReference type="RefSeq" id="WP_066145777.1">
    <property type="nucleotide sequence ID" value="NZ_CBCSGM010000009.1"/>
</dbReference>
<feature type="coiled-coil region" evidence="1">
    <location>
        <begin position="173"/>
        <end position="233"/>
    </location>
</feature>